<reference evidence="1 2" key="1">
    <citation type="journal article" date="2024" name="Ann. Entomol. Soc. Am.">
        <title>Genomic analyses of the southern and eastern yellowjacket wasps (Hymenoptera: Vespidae) reveal evolutionary signatures of social life.</title>
        <authorList>
            <person name="Catto M.A."/>
            <person name="Caine P.B."/>
            <person name="Orr S.E."/>
            <person name="Hunt B.G."/>
            <person name="Goodisman M.A.D."/>
        </authorList>
    </citation>
    <scope>NUCLEOTIDE SEQUENCE [LARGE SCALE GENOMIC DNA]</scope>
    <source>
        <strain evidence="1">233</strain>
        <tissue evidence="1">Head and thorax</tissue>
    </source>
</reference>
<organism evidence="1 2">
    <name type="scientific">Vespula squamosa</name>
    <name type="common">Southern yellow jacket</name>
    <name type="synonym">Wasp</name>
    <dbReference type="NCBI Taxonomy" id="30214"/>
    <lineage>
        <taxon>Eukaryota</taxon>
        <taxon>Metazoa</taxon>
        <taxon>Ecdysozoa</taxon>
        <taxon>Arthropoda</taxon>
        <taxon>Hexapoda</taxon>
        <taxon>Insecta</taxon>
        <taxon>Pterygota</taxon>
        <taxon>Neoptera</taxon>
        <taxon>Endopterygota</taxon>
        <taxon>Hymenoptera</taxon>
        <taxon>Apocrita</taxon>
        <taxon>Aculeata</taxon>
        <taxon>Vespoidea</taxon>
        <taxon>Vespidae</taxon>
        <taxon>Vespinae</taxon>
        <taxon>Vespula</taxon>
    </lineage>
</organism>
<dbReference type="Proteomes" id="UP001607302">
    <property type="component" value="Unassembled WGS sequence"/>
</dbReference>
<keyword evidence="2" id="KW-1185">Reference proteome</keyword>
<sequence length="82" mass="9864">MTSNERIVTEFAVARGQQRTDQVMNFDDKWHKRILVFFHRLDSHGIYSSSQCIFEKETYRHVEKNSVRYSSSERLTFQNSKM</sequence>
<gene>
    <name evidence="1" type="ORF">V1478_008982</name>
</gene>
<protein>
    <submittedName>
        <fullName evidence="1">Uncharacterized protein</fullName>
    </submittedName>
</protein>
<accession>A0ABD2AV23</accession>
<evidence type="ECO:0000313" key="2">
    <source>
        <dbReference type="Proteomes" id="UP001607302"/>
    </source>
</evidence>
<proteinExistence type="predicted"/>
<name>A0ABD2AV23_VESSQ</name>
<dbReference type="EMBL" id="JAUDFV010000139">
    <property type="protein sequence ID" value="KAL2724469.1"/>
    <property type="molecule type" value="Genomic_DNA"/>
</dbReference>
<dbReference type="AlphaFoldDB" id="A0ABD2AV23"/>
<evidence type="ECO:0000313" key="1">
    <source>
        <dbReference type="EMBL" id="KAL2724469.1"/>
    </source>
</evidence>
<comment type="caution">
    <text evidence="1">The sequence shown here is derived from an EMBL/GenBank/DDBJ whole genome shotgun (WGS) entry which is preliminary data.</text>
</comment>